<keyword evidence="3" id="KW-1185">Reference proteome</keyword>
<dbReference type="Proteomes" id="UP000183809">
    <property type="component" value="Unassembled WGS sequence"/>
</dbReference>
<dbReference type="GeneID" id="31009751"/>
<feature type="compositionally biased region" description="Basic and acidic residues" evidence="1">
    <location>
        <begin position="168"/>
        <end position="177"/>
    </location>
</feature>
<dbReference type="AlphaFoldDB" id="A0A1J9SLB2"/>
<feature type="compositionally biased region" description="Polar residues" evidence="1">
    <location>
        <begin position="46"/>
        <end position="57"/>
    </location>
</feature>
<dbReference type="EMBL" id="MNUE01000001">
    <property type="protein sequence ID" value="OJD40508.1"/>
    <property type="molecule type" value="Genomic_DNA"/>
</dbReference>
<accession>A0A1J9SLB2</accession>
<protein>
    <submittedName>
        <fullName evidence="2">Alcohol dehydrogenase-like protein</fullName>
    </submittedName>
</protein>
<reference evidence="2 3" key="1">
    <citation type="submission" date="2016-10" db="EMBL/GenBank/DDBJ databases">
        <title>Proteomics and genomics reveal pathogen-plant mechanisms compatible with a hemibiotrophic lifestyle of Diplodia corticola.</title>
        <authorList>
            <person name="Fernandes I."/>
            <person name="De Jonge R."/>
            <person name="Van De Peer Y."/>
            <person name="Devreese B."/>
            <person name="Alves A."/>
            <person name="Esteves A.C."/>
        </authorList>
    </citation>
    <scope>NUCLEOTIDE SEQUENCE [LARGE SCALE GENOMIC DNA]</scope>
    <source>
        <strain evidence="2 3">CBS 112549</strain>
    </source>
</reference>
<comment type="caution">
    <text evidence="2">The sequence shown here is derived from an EMBL/GenBank/DDBJ whole genome shotgun (WGS) entry which is preliminary data.</text>
</comment>
<proteinExistence type="predicted"/>
<organism evidence="2 3">
    <name type="scientific">Diplodia corticola</name>
    <dbReference type="NCBI Taxonomy" id="236234"/>
    <lineage>
        <taxon>Eukaryota</taxon>
        <taxon>Fungi</taxon>
        <taxon>Dikarya</taxon>
        <taxon>Ascomycota</taxon>
        <taxon>Pezizomycotina</taxon>
        <taxon>Dothideomycetes</taxon>
        <taxon>Dothideomycetes incertae sedis</taxon>
        <taxon>Botryosphaeriales</taxon>
        <taxon>Botryosphaeriaceae</taxon>
        <taxon>Diplodia</taxon>
    </lineage>
</organism>
<dbReference type="RefSeq" id="XP_020135351.1">
    <property type="nucleotide sequence ID" value="XM_020269492.1"/>
</dbReference>
<evidence type="ECO:0000313" key="3">
    <source>
        <dbReference type="Proteomes" id="UP000183809"/>
    </source>
</evidence>
<feature type="region of interest" description="Disordered" evidence="1">
    <location>
        <begin position="1"/>
        <end position="99"/>
    </location>
</feature>
<feature type="region of interest" description="Disordered" evidence="1">
    <location>
        <begin position="168"/>
        <end position="253"/>
    </location>
</feature>
<dbReference type="OrthoDB" id="3907968at2759"/>
<evidence type="ECO:0000256" key="1">
    <source>
        <dbReference type="SAM" id="MobiDB-lite"/>
    </source>
</evidence>
<sequence>MAVSTISSTLPLFDRSNTPLDSFVSSHRSPPTWRQAPSKRQLFPQLDSSEATPSESGSIYDAKQVSSESEADEPPQNRPRSKKRPHYRSLPEEEWAPSAIPNGFGVAVRFINRPDATPLTTIIEQKSIATLRSARLRAEKTEQKQPSRRQAALTIDEATLRELHEIMENQRPPDHKISSGSGSTNVDDVGYPARPISPQHSPPFRAQTPSGLPRWPGDSPGSLRSPRRRASGGRGFRYALRHMLRRPPGGESE</sequence>
<name>A0A1J9SLB2_9PEZI</name>
<evidence type="ECO:0000313" key="2">
    <source>
        <dbReference type="EMBL" id="OJD40508.1"/>
    </source>
</evidence>
<feature type="compositionally biased region" description="Polar residues" evidence="1">
    <location>
        <begin position="1"/>
        <end position="29"/>
    </location>
</feature>
<gene>
    <name evidence="2" type="ORF">BKCO1_1000129</name>
</gene>